<gene>
    <name evidence="1" type="ORF">ACFFLH_11585</name>
</gene>
<evidence type="ECO:0000313" key="2">
    <source>
        <dbReference type="Proteomes" id="UP001589628"/>
    </source>
</evidence>
<reference evidence="1 2" key="1">
    <citation type="submission" date="2024-09" db="EMBL/GenBank/DDBJ databases">
        <authorList>
            <person name="Sun Q."/>
            <person name="Mori K."/>
        </authorList>
    </citation>
    <scope>NUCLEOTIDE SEQUENCE [LARGE SCALE GENOMIC DNA]</scope>
    <source>
        <strain evidence="1 2">ATCC 51285</strain>
    </source>
</reference>
<keyword evidence="2" id="KW-1185">Reference proteome</keyword>
<dbReference type="RefSeq" id="WP_027312133.1">
    <property type="nucleotide sequence ID" value="NZ_JBHLZN010000003.1"/>
</dbReference>
<dbReference type="InterPro" id="IPR036770">
    <property type="entry name" value="Ankyrin_rpt-contain_sf"/>
</dbReference>
<dbReference type="SUPFAM" id="SSF48403">
    <property type="entry name" value="Ankyrin repeat"/>
    <property type="match status" value="1"/>
</dbReference>
<evidence type="ECO:0008006" key="3">
    <source>
        <dbReference type="Google" id="ProtNLM"/>
    </source>
</evidence>
<comment type="caution">
    <text evidence="1">The sequence shown here is derived from an EMBL/GenBank/DDBJ whole genome shotgun (WGS) entry which is preliminary data.</text>
</comment>
<dbReference type="Gene3D" id="1.25.40.20">
    <property type="entry name" value="Ankyrin repeat-containing domain"/>
    <property type="match status" value="1"/>
</dbReference>
<proteinExistence type="predicted"/>
<organism evidence="1 2">
    <name type="scientific">Balneatrix alpica</name>
    <dbReference type="NCBI Taxonomy" id="75684"/>
    <lineage>
        <taxon>Bacteria</taxon>
        <taxon>Pseudomonadati</taxon>
        <taxon>Pseudomonadota</taxon>
        <taxon>Gammaproteobacteria</taxon>
        <taxon>Oceanospirillales</taxon>
        <taxon>Balneatrichaceae</taxon>
        <taxon>Balneatrix</taxon>
    </lineage>
</organism>
<dbReference type="EMBL" id="JBHLZN010000003">
    <property type="protein sequence ID" value="MFB9887055.1"/>
    <property type="molecule type" value="Genomic_DNA"/>
</dbReference>
<accession>A0ABV5ZDY8</accession>
<name>A0ABV5ZDY8_9GAMM</name>
<evidence type="ECO:0000313" key="1">
    <source>
        <dbReference type="EMBL" id="MFB9887055.1"/>
    </source>
</evidence>
<protein>
    <recommendedName>
        <fullName evidence="3">Ankyrin repeat domain-containing protein</fullName>
    </recommendedName>
</protein>
<dbReference type="Proteomes" id="UP001589628">
    <property type="component" value="Unassembled WGS sequence"/>
</dbReference>
<sequence>MKWPWQAPHPDEWQQWLSSDDLNSLKAQQRHLSSPWQPQGLGLQALTLLAQTCSQWLLHHYPPSSTEWPDIARHCLSLPQAVQPLSWLLEAGLDANLVLEGMPLCHHCLAQQPAERWALLLNRLQQYGADLQAKTTTGEDLLSQVLKQDQRDCIRLLIEAGCPINEVSGANPEALALAKRCQEDIRVRRLMLGQP</sequence>